<keyword evidence="1" id="KW-0812">Transmembrane</keyword>
<organism evidence="2">
    <name type="scientific">marine sediment metagenome</name>
    <dbReference type="NCBI Taxonomy" id="412755"/>
    <lineage>
        <taxon>unclassified sequences</taxon>
        <taxon>metagenomes</taxon>
        <taxon>ecological metagenomes</taxon>
    </lineage>
</organism>
<evidence type="ECO:0000256" key="1">
    <source>
        <dbReference type="SAM" id="Phobius"/>
    </source>
</evidence>
<accession>X0T4Z6</accession>
<protein>
    <recommendedName>
        <fullName evidence="3">Major facilitator superfamily (MFS) profile domain-containing protein</fullName>
    </recommendedName>
</protein>
<keyword evidence="1" id="KW-0472">Membrane</keyword>
<dbReference type="InterPro" id="IPR036259">
    <property type="entry name" value="MFS_trans_sf"/>
</dbReference>
<evidence type="ECO:0008006" key="3">
    <source>
        <dbReference type="Google" id="ProtNLM"/>
    </source>
</evidence>
<dbReference type="AlphaFoldDB" id="X0T4Z6"/>
<dbReference type="Gene3D" id="1.20.1250.20">
    <property type="entry name" value="MFS general substrate transporter like domains"/>
    <property type="match status" value="1"/>
</dbReference>
<reference evidence="2" key="1">
    <citation type="journal article" date="2014" name="Front. Microbiol.">
        <title>High frequency of phylogenetically diverse reductive dehalogenase-homologous genes in deep subseafloor sedimentary metagenomes.</title>
        <authorList>
            <person name="Kawai M."/>
            <person name="Futagami T."/>
            <person name="Toyoda A."/>
            <person name="Takaki Y."/>
            <person name="Nishi S."/>
            <person name="Hori S."/>
            <person name="Arai W."/>
            <person name="Tsubouchi T."/>
            <person name="Morono Y."/>
            <person name="Uchiyama I."/>
            <person name="Ito T."/>
            <person name="Fujiyama A."/>
            <person name="Inagaki F."/>
            <person name="Takami H."/>
        </authorList>
    </citation>
    <scope>NUCLEOTIDE SEQUENCE</scope>
    <source>
        <strain evidence="2">Expedition CK06-06</strain>
    </source>
</reference>
<dbReference type="PANTHER" id="PTHR23530">
    <property type="entry name" value="TRANSPORT PROTEIN-RELATED"/>
    <property type="match status" value="1"/>
</dbReference>
<dbReference type="EMBL" id="BARS01015265">
    <property type="protein sequence ID" value="GAF88548.1"/>
    <property type="molecule type" value="Genomic_DNA"/>
</dbReference>
<sequence>MNQVENTGKFSGNIWKFYLYGFIFGIHTVRGVYYIYMTEWGGLDIIGIMLLQSYFMFMIFILEIPSGAIADHLSRKTALILSSIFVVLAAFTYSIYPNIFLFFLAETFWAFSIALSSGSDEALIYSTLKTTGEEDKLTKVLGRNHFLHLIANVISAPLGSIIAEYVSLPFTMTCLGLIYIGAFITSLT</sequence>
<dbReference type="PANTHER" id="PTHR23530:SF1">
    <property type="entry name" value="PERMEASE, MAJOR FACILITATOR SUPERFAMILY-RELATED"/>
    <property type="match status" value="1"/>
</dbReference>
<dbReference type="InterPro" id="IPR053160">
    <property type="entry name" value="MFS_DHA3_Transporter"/>
</dbReference>
<feature type="transmembrane region" description="Helical" evidence="1">
    <location>
        <begin position="42"/>
        <end position="65"/>
    </location>
</feature>
<evidence type="ECO:0000313" key="2">
    <source>
        <dbReference type="EMBL" id="GAF88548.1"/>
    </source>
</evidence>
<keyword evidence="1" id="KW-1133">Transmembrane helix</keyword>
<comment type="caution">
    <text evidence="2">The sequence shown here is derived from an EMBL/GenBank/DDBJ whole genome shotgun (WGS) entry which is preliminary data.</text>
</comment>
<feature type="transmembrane region" description="Helical" evidence="1">
    <location>
        <begin position="77"/>
        <end position="96"/>
    </location>
</feature>
<dbReference type="SUPFAM" id="SSF103473">
    <property type="entry name" value="MFS general substrate transporter"/>
    <property type="match status" value="1"/>
</dbReference>
<proteinExistence type="predicted"/>
<gene>
    <name evidence="2" type="ORF">S01H1_25299</name>
</gene>
<feature type="transmembrane region" description="Helical" evidence="1">
    <location>
        <begin position="169"/>
        <end position="187"/>
    </location>
</feature>
<feature type="transmembrane region" description="Helical" evidence="1">
    <location>
        <begin position="17"/>
        <end position="36"/>
    </location>
</feature>
<name>X0T4Z6_9ZZZZ</name>
<feature type="non-terminal residue" evidence="2">
    <location>
        <position position="188"/>
    </location>
</feature>